<sequence length="107" mass="12601">MLPFLFFSNSIFSLMNNSFNCSFSSYWMEYAHPFGIISLLLTCVLMWTYEAEIYFIFPGYFGLWFPLVSILSRLSYEPRWSFPFYASNLLLGNTSSFWTSISFECGF</sequence>
<accession>A0A0H5BIC2</accession>
<gene>
    <name evidence="2" type="primary">nad3</name>
</gene>
<evidence type="ECO:0000256" key="1">
    <source>
        <dbReference type="SAM" id="Phobius"/>
    </source>
</evidence>
<evidence type="ECO:0000313" key="2">
    <source>
        <dbReference type="EMBL" id="BAR94684.1"/>
    </source>
</evidence>
<feature type="transmembrane region" description="Helical" evidence="1">
    <location>
        <begin position="30"/>
        <end position="47"/>
    </location>
</feature>
<organism evidence="2">
    <name type="scientific">Kudoa septempunctata</name>
    <dbReference type="NCBI Taxonomy" id="751907"/>
    <lineage>
        <taxon>Eukaryota</taxon>
        <taxon>Metazoa</taxon>
        <taxon>Cnidaria</taxon>
        <taxon>Myxozoa</taxon>
        <taxon>Myxosporea</taxon>
        <taxon>Multivalvulida</taxon>
        <taxon>Kudoidae</taxon>
        <taxon>Kudoa</taxon>
    </lineage>
</organism>
<protein>
    <submittedName>
        <fullName evidence="2">NADH dehydrogenase subunit 3</fullName>
    </submittedName>
</protein>
<dbReference type="GeneID" id="25021196"/>
<dbReference type="AlphaFoldDB" id="A0A0H5BIC2"/>
<dbReference type="EMBL" id="AB731753">
    <property type="protein sequence ID" value="BAR94684.1"/>
    <property type="molecule type" value="Genomic_DNA"/>
</dbReference>
<name>A0A0H5BIC2_9CNID</name>
<geneLocation type="mitochondrion" evidence="2"/>
<keyword evidence="1" id="KW-0812">Transmembrane</keyword>
<reference evidence="2" key="1">
    <citation type="journal article" date="2015" name="PLoS ONE">
        <title>The Mitochondrial Genomes of a Myxozoan Genus Kudoa Are Extremely Divergent in Metazoa.</title>
        <authorList>
            <person name="Takeuchi F."/>
            <person name="Sekizuka T."/>
            <person name="Ogasawara Y."/>
            <person name="Yokoyama H."/>
            <person name="Kamikawa R."/>
            <person name="Inagaki Y."/>
            <person name="Nozaki T."/>
            <person name="Sugita-Konishi Y."/>
            <person name="Ohnishi T."/>
            <person name="Kuroda M."/>
        </authorList>
    </citation>
    <scope>NUCLEOTIDE SEQUENCE</scope>
    <source>
        <strain evidence="2">0904</strain>
    </source>
</reference>
<keyword evidence="2" id="KW-0496">Mitochondrion</keyword>
<dbReference type="RefSeq" id="YP_009158809.1">
    <property type="nucleotide sequence ID" value="NC_027523.1"/>
</dbReference>
<keyword evidence="1" id="KW-1133">Transmembrane helix</keyword>
<keyword evidence="1" id="KW-0472">Membrane</keyword>
<feature type="transmembrane region" description="Helical" evidence="1">
    <location>
        <begin position="53"/>
        <end position="71"/>
    </location>
</feature>
<proteinExistence type="predicted"/>
<dbReference type="CTD" id="67122154"/>